<name>A0ABR6PDQ7_9SPHI</name>
<sequence>MFNKVFIAHAKEDIEQAKSLFEYLNKSTPFKPWLDKENLLPGHNWREEINQALRLADFIIILFSKIAITKTGYIQKEFKLALDYFEQRPEDSIYIIPVLTDNCTIPEKFAKYQWVDLNDWDAYNQIHASLRQQRDIYLKTEMLKIAQNLSYEYTSHNLEETLGDTIFHKISISYPQFTKTTIKSLLHLNTYILADVYRMYNGFLHISPLNEPNGNPNHPGNESRTNYNFELITPGMISLTVYNYSYIGGLHGNYGTVGMNFRLNPLLEVYLKEILDYQDEILLLFAQLCKSKLLERASEVFDVNDENEFFLKNFDEQINWEFLGNFYVGDKTLTVIFVPYQVTAYSYGQHEITVTFEEVRKVCGSLIGLDWLESLILPVKA</sequence>
<dbReference type="InterPro" id="IPR021729">
    <property type="entry name" value="DUF3298"/>
</dbReference>
<dbReference type="InterPro" id="IPR035897">
    <property type="entry name" value="Toll_tir_struct_dom_sf"/>
</dbReference>
<dbReference type="Proteomes" id="UP000541583">
    <property type="component" value="Unassembled WGS sequence"/>
</dbReference>
<dbReference type="PROSITE" id="PS50104">
    <property type="entry name" value="TIR"/>
    <property type="match status" value="1"/>
</dbReference>
<protein>
    <recommendedName>
        <fullName evidence="1">TIR domain-containing protein</fullName>
    </recommendedName>
</protein>
<proteinExistence type="predicted"/>
<dbReference type="Gene3D" id="3.90.640.20">
    <property type="entry name" value="Heat-shock cognate protein, ATPase"/>
    <property type="match status" value="1"/>
</dbReference>
<dbReference type="SUPFAM" id="SSF52200">
    <property type="entry name" value="Toll/Interleukin receptor TIR domain"/>
    <property type="match status" value="1"/>
</dbReference>
<dbReference type="Gene3D" id="3.40.50.10140">
    <property type="entry name" value="Toll/interleukin-1 receptor homology (TIR) domain"/>
    <property type="match status" value="1"/>
</dbReference>
<evidence type="ECO:0000259" key="1">
    <source>
        <dbReference type="PROSITE" id="PS50104"/>
    </source>
</evidence>
<evidence type="ECO:0000313" key="3">
    <source>
        <dbReference type="Proteomes" id="UP000541583"/>
    </source>
</evidence>
<dbReference type="Pfam" id="PF13739">
    <property type="entry name" value="PdaC"/>
    <property type="match status" value="1"/>
</dbReference>
<dbReference type="InterPro" id="IPR037126">
    <property type="entry name" value="PdaC/RsiV-like_sf"/>
</dbReference>
<dbReference type="EMBL" id="JACHCB010000001">
    <property type="protein sequence ID" value="MBB6107905.1"/>
    <property type="molecule type" value="Genomic_DNA"/>
</dbReference>
<evidence type="ECO:0000313" key="2">
    <source>
        <dbReference type="EMBL" id="MBB6107905.1"/>
    </source>
</evidence>
<reference evidence="2 3" key="1">
    <citation type="submission" date="2020-08" db="EMBL/GenBank/DDBJ databases">
        <title>Genomic Encyclopedia of Type Strains, Phase IV (KMG-V): Genome sequencing to study the core and pangenomes of soil and plant-associated prokaryotes.</title>
        <authorList>
            <person name="Whitman W."/>
        </authorList>
    </citation>
    <scope>NUCLEOTIDE SEQUENCE [LARGE SCALE GENOMIC DNA]</scope>
    <source>
        <strain evidence="2 3">ANJLi2</strain>
    </source>
</reference>
<organism evidence="2 3">
    <name type="scientific">Mucilaginibacter lappiensis</name>
    <dbReference type="NCBI Taxonomy" id="354630"/>
    <lineage>
        <taxon>Bacteria</taxon>
        <taxon>Pseudomonadati</taxon>
        <taxon>Bacteroidota</taxon>
        <taxon>Sphingobacteriia</taxon>
        <taxon>Sphingobacteriales</taxon>
        <taxon>Sphingobacteriaceae</taxon>
        <taxon>Mucilaginibacter</taxon>
    </lineage>
</organism>
<dbReference type="InterPro" id="IPR025303">
    <property type="entry name" value="PdaC"/>
</dbReference>
<dbReference type="InterPro" id="IPR000157">
    <property type="entry name" value="TIR_dom"/>
</dbReference>
<keyword evidence="3" id="KW-1185">Reference proteome</keyword>
<accession>A0ABR6PDQ7</accession>
<comment type="caution">
    <text evidence="2">The sequence shown here is derived from an EMBL/GenBank/DDBJ whole genome shotgun (WGS) entry which is preliminary data.</text>
</comment>
<gene>
    <name evidence="2" type="ORF">HDF23_000635</name>
</gene>
<dbReference type="Pfam" id="PF11738">
    <property type="entry name" value="DUF3298"/>
    <property type="match status" value="1"/>
</dbReference>
<dbReference type="Gene3D" id="3.30.565.40">
    <property type="entry name" value="Fervidobacterium nodosum Rt17-B1 like"/>
    <property type="match status" value="1"/>
</dbReference>
<dbReference type="RefSeq" id="WP_076369464.1">
    <property type="nucleotide sequence ID" value="NZ_FTMG01000001.1"/>
</dbReference>
<feature type="domain" description="TIR" evidence="1">
    <location>
        <begin position="1"/>
        <end position="134"/>
    </location>
</feature>
<dbReference type="Pfam" id="PF13676">
    <property type="entry name" value="TIR_2"/>
    <property type="match status" value="1"/>
</dbReference>